<evidence type="ECO:0000313" key="1">
    <source>
        <dbReference type="EMBL" id="KAI5068765.1"/>
    </source>
</evidence>
<proteinExistence type="predicted"/>
<sequence>MAVHGHSIALTIKDPIEQELLLHPHVHNLDLHSLNNERRDPHQFSHTLPSYDNLVNSLLTCRSSKCLVSAHRMHLSICSNGLESYGCIGNHVVPMFVDCGSIIDAHQAFNRKLL</sequence>
<accession>A0A9D4UJ10</accession>
<organism evidence="1 2">
    <name type="scientific">Adiantum capillus-veneris</name>
    <name type="common">Maidenhair fern</name>
    <dbReference type="NCBI Taxonomy" id="13818"/>
    <lineage>
        <taxon>Eukaryota</taxon>
        <taxon>Viridiplantae</taxon>
        <taxon>Streptophyta</taxon>
        <taxon>Embryophyta</taxon>
        <taxon>Tracheophyta</taxon>
        <taxon>Polypodiopsida</taxon>
        <taxon>Polypodiidae</taxon>
        <taxon>Polypodiales</taxon>
        <taxon>Pteridineae</taxon>
        <taxon>Pteridaceae</taxon>
        <taxon>Vittarioideae</taxon>
        <taxon>Adiantum</taxon>
    </lineage>
</organism>
<comment type="caution">
    <text evidence="1">The sequence shown here is derived from an EMBL/GenBank/DDBJ whole genome shotgun (WGS) entry which is preliminary data.</text>
</comment>
<reference evidence="1" key="1">
    <citation type="submission" date="2021-01" db="EMBL/GenBank/DDBJ databases">
        <title>Adiantum capillus-veneris genome.</title>
        <authorList>
            <person name="Fang Y."/>
            <person name="Liao Q."/>
        </authorList>
    </citation>
    <scope>NUCLEOTIDE SEQUENCE</scope>
    <source>
        <strain evidence="1">H3</strain>
        <tissue evidence="1">Leaf</tissue>
    </source>
</reference>
<dbReference type="Proteomes" id="UP000886520">
    <property type="component" value="Chromosome 16"/>
</dbReference>
<name>A0A9D4UJ10_ADICA</name>
<evidence type="ECO:0000313" key="2">
    <source>
        <dbReference type="Proteomes" id="UP000886520"/>
    </source>
</evidence>
<dbReference type="AlphaFoldDB" id="A0A9D4UJ10"/>
<dbReference type="EMBL" id="JABFUD020000016">
    <property type="protein sequence ID" value="KAI5068765.1"/>
    <property type="molecule type" value="Genomic_DNA"/>
</dbReference>
<keyword evidence="2" id="KW-1185">Reference proteome</keyword>
<gene>
    <name evidence="1" type="ORF">GOP47_0017110</name>
</gene>
<feature type="non-terminal residue" evidence="1">
    <location>
        <position position="114"/>
    </location>
</feature>
<protein>
    <submittedName>
        <fullName evidence="1">Uncharacterized protein</fullName>
    </submittedName>
</protein>